<dbReference type="Proteomes" id="UP000184144">
    <property type="component" value="Unassembled WGS sequence"/>
</dbReference>
<dbReference type="RefSeq" id="WP_073143130.1">
    <property type="nucleotide sequence ID" value="NZ_FQUV01000004.1"/>
</dbReference>
<protein>
    <submittedName>
        <fullName evidence="1">Uncharacterized protein</fullName>
    </submittedName>
</protein>
<proteinExistence type="predicted"/>
<evidence type="ECO:0000313" key="2">
    <source>
        <dbReference type="Proteomes" id="UP000184144"/>
    </source>
</evidence>
<keyword evidence="2" id="KW-1185">Reference proteome</keyword>
<organism evidence="1 2">
    <name type="scientific">Litoreibacter ascidiaceicola</name>
    <dbReference type="NCBI Taxonomy" id="1486859"/>
    <lineage>
        <taxon>Bacteria</taxon>
        <taxon>Pseudomonadati</taxon>
        <taxon>Pseudomonadota</taxon>
        <taxon>Alphaproteobacteria</taxon>
        <taxon>Rhodobacterales</taxon>
        <taxon>Roseobacteraceae</taxon>
        <taxon>Litoreibacter</taxon>
    </lineage>
</organism>
<reference evidence="2" key="1">
    <citation type="submission" date="2016-11" db="EMBL/GenBank/DDBJ databases">
        <authorList>
            <person name="Varghese N."/>
            <person name="Submissions S."/>
        </authorList>
    </citation>
    <scope>NUCLEOTIDE SEQUENCE [LARGE SCALE GENOMIC DNA]</scope>
    <source>
        <strain evidence="2">DSM 100566</strain>
    </source>
</reference>
<gene>
    <name evidence="1" type="ORF">SAMN05444273_10472</name>
</gene>
<name>A0A1M4Z889_9RHOB</name>
<sequence length="97" mass="9997">MRWMVLPLLIAACAPVPVSPERAARECREEVGLADGVQGNIGVGIGTGGGKARGSITVTDKVFRPQSAEDAFAACVDRKVNGKPQPTTYGITIGASS</sequence>
<dbReference type="AlphaFoldDB" id="A0A1M4Z889"/>
<dbReference type="OrthoDB" id="7659157at2"/>
<accession>A0A1M4Z889</accession>
<evidence type="ECO:0000313" key="1">
    <source>
        <dbReference type="EMBL" id="SHF13972.1"/>
    </source>
</evidence>
<dbReference type="STRING" id="1486859.SAMN05444273_10472"/>
<dbReference type="EMBL" id="FQUV01000004">
    <property type="protein sequence ID" value="SHF13972.1"/>
    <property type="molecule type" value="Genomic_DNA"/>
</dbReference>